<name>A0A830GZY5_9CREN</name>
<dbReference type="Pfam" id="PF13524">
    <property type="entry name" value="Glyco_trans_1_2"/>
    <property type="match status" value="1"/>
</dbReference>
<protein>
    <recommendedName>
        <fullName evidence="1">Spore protein YkvP/CgeB glycosyl transferase-like domain-containing protein</fullName>
    </recommendedName>
</protein>
<feature type="domain" description="Spore protein YkvP/CgeB glycosyl transferase-like" evidence="1">
    <location>
        <begin position="176"/>
        <end position="306"/>
    </location>
</feature>
<accession>A0A830GZY5</accession>
<dbReference type="Proteomes" id="UP000616143">
    <property type="component" value="Unassembled WGS sequence"/>
</dbReference>
<evidence type="ECO:0000259" key="1">
    <source>
        <dbReference type="Pfam" id="PF13524"/>
    </source>
</evidence>
<dbReference type="OrthoDB" id="42976at2157"/>
<reference evidence="2" key="1">
    <citation type="journal article" date="2014" name="Int. J. Syst. Evol. Microbiol.">
        <title>Complete genome sequence of Corynebacterium casei LMG S-19264T (=DSM 44701T), isolated from a smear-ripened cheese.</title>
        <authorList>
            <consortium name="US DOE Joint Genome Institute (JGI-PGF)"/>
            <person name="Walter F."/>
            <person name="Albersmeier A."/>
            <person name="Kalinowski J."/>
            <person name="Ruckert C."/>
        </authorList>
    </citation>
    <scope>NUCLEOTIDE SEQUENCE</scope>
    <source>
        <strain evidence="2">JCM 31740</strain>
    </source>
</reference>
<comment type="caution">
    <text evidence="2">The sequence shown here is derived from an EMBL/GenBank/DDBJ whole genome shotgun (WGS) entry which is preliminary data.</text>
</comment>
<reference evidence="2" key="2">
    <citation type="submission" date="2020-09" db="EMBL/GenBank/DDBJ databases">
        <authorList>
            <person name="Sun Q."/>
            <person name="Ohkuma M."/>
        </authorList>
    </citation>
    <scope>NUCLEOTIDE SEQUENCE</scope>
    <source>
        <strain evidence="2">JCM 31740</strain>
    </source>
</reference>
<dbReference type="InterPro" id="IPR055259">
    <property type="entry name" value="YkvP/CgeB_Glyco_trans-like"/>
</dbReference>
<evidence type="ECO:0000313" key="3">
    <source>
        <dbReference type="Proteomes" id="UP000616143"/>
    </source>
</evidence>
<evidence type="ECO:0000313" key="2">
    <source>
        <dbReference type="EMBL" id="GGT92845.1"/>
    </source>
</evidence>
<sequence length="309" mass="36278">MANITVIGAGGVYNAEYFFVKSLRSLGNSVQFVDQYEGVSRKFLTRFLSTRFRPYRLVLSNLPINRRRFERVDLILVFKGELLTGDTLSRLSELNTYLFYTDTYKFPILLKNRLHYFRGIITTTERVEPYIRMNASKVITLRWACDPHFHRPISSAKLYDVSFVGTFYPNRWKTMRKLKVKPHVFGSLWFLKVGHHHPPVYGEDYVSVINSTKVNLNIHHPVDLTADSPNMRTFEVAGSGGFLLTERMDCLGKLFRRIETYSGVEELNEKIEYYLRDDKEREEIALGLREDCLERHTYLHRAQELMRLV</sequence>
<gene>
    <name evidence="2" type="ORF">GCM10007116_08290</name>
</gene>
<dbReference type="AlphaFoldDB" id="A0A830GZY5"/>
<proteinExistence type="predicted"/>
<organism evidence="2 3">
    <name type="scientific">Sulfodiicoccus acidiphilus</name>
    <dbReference type="NCBI Taxonomy" id="1670455"/>
    <lineage>
        <taxon>Archaea</taxon>
        <taxon>Thermoproteota</taxon>
        <taxon>Thermoprotei</taxon>
        <taxon>Sulfolobales</taxon>
        <taxon>Sulfolobaceae</taxon>
        <taxon>Sulfodiicoccus</taxon>
    </lineage>
</organism>
<dbReference type="EMBL" id="BMQS01000006">
    <property type="protein sequence ID" value="GGT92845.1"/>
    <property type="molecule type" value="Genomic_DNA"/>
</dbReference>